<dbReference type="EMBL" id="QXCT01000002">
    <property type="protein sequence ID" value="MDW9257381.1"/>
    <property type="molecule type" value="Genomic_DNA"/>
</dbReference>
<dbReference type="RefSeq" id="WP_009906385.1">
    <property type="nucleotide sequence ID" value="NZ_CP008914.2"/>
</dbReference>
<evidence type="ECO:0000313" key="1">
    <source>
        <dbReference type="EMBL" id="MDW9257381.1"/>
    </source>
</evidence>
<accession>A0AAW9D606</accession>
<dbReference type="KEGG" id="btha:DR62_06005"/>
<reference evidence="1" key="1">
    <citation type="submission" date="2018-08" db="EMBL/GenBank/DDBJ databases">
        <title>Identification of Burkholderia cepacia strains that express a Burkholderia pseudomallei-like capsular polysaccharide.</title>
        <authorList>
            <person name="Burtnick M.N."/>
            <person name="Vongsouvath M."/>
            <person name="Newton P."/>
            <person name="Wuthiekanun V."/>
            <person name="Limmathurotsakul D."/>
            <person name="Brett P.J."/>
            <person name="Chantratita N."/>
            <person name="Dance D.A."/>
        </authorList>
    </citation>
    <scope>NUCLEOTIDE SEQUENCE</scope>
    <source>
        <strain evidence="1">SBXCC001</strain>
    </source>
</reference>
<gene>
    <name evidence="1" type="ORF">C7S16_3980</name>
</gene>
<comment type="caution">
    <text evidence="1">The sequence shown here is derived from an EMBL/GenBank/DDBJ whole genome shotgun (WGS) entry which is preliminary data.</text>
</comment>
<dbReference type="AlphaFoldDB" id="A0AAW9D606"/>
<proteinExistence type="predicted"/>
<evidence type="ECO:0000313" key="2">
    <source>
        <dbReference type="Proteomes" id="UP001272137"/>
    </source>
</evidence>
<dbReference type="Proteomes" id="UP001272137">
    <property type="component" value="Unassembled WGS sequence"/>
</dbReference>
<organism evidence="1 2">
    <name type="scientific">Burkholderia thailandensis</name>
    <dbReference type="NCBI Taxonomy" id="57975"/>
    <lineage>
        <taxon>Bacteria</taxon>
        <taxon>Pseudomonadati</taxon>
        <taxon>Pseudomonadota</taxon>
        <taxon>Betaproteobacteria</taxon>
        <taxon>Burkholderiales</taxon>
        <taxon>Burkholderiaceae</taxon>
        <taxon>Burkholderia</taxon>
        <taxon>pseudomallei group</taxon>
    </lineage>
</organism>
<sequence length="64" mass="6562">MSAARERVVLIAGAGIGATLAARLATLDIAPMPQARGADEAARHARVAWPADVRGTTARRARAG</sequence>
<name>A0AAW9D606_BURTH</name>
<protein>
    <submittedName>
        <fullName evidence="1">Uncharacterized protein</fullName>
    </submittedName>
</protein>